<keyword evidence="2" id="KW-1185">Reference proteome</keyword>
<reference evidence="1 2" key="1">
    <citation type="submission" date="2017-02" db="EMBL/GenBank/DDBJ databases">
        <title>The new phylogeny of genus Mycobacterium.</title>
        <authorList>
            <person name="Tortoli E."/>
            <person name="Trovato A."/>
            <person name="Cirillo D.M."/>
        </authorList>
    </citation>
    <scope>NUCLEOTIDE SEQUENCE [LARGE SCALE GENOMIC DNA]</scope>
    <source>
        <strain evidence="1 2">DSM 45000</strain>
    </source>
</reference>
<dbReference type="STRING" id="590652.BST39_13575"/>
<gene>
    <name evidence="1" type="ORF">BST39_13575</name>
</gene>
<dbReference type="Proteomes" id="UP000192513">
    <property type="component" value="Unassembled WGS sequence"/>
</dbReference>
<dbReference type="OrthoDB" id="3778270at2"/>
<evidence type="ECO:0000313" key="1">
    <source>
        <dbReference type="EMBL" id="ORB40357.1"/>
    </source>
</evidence>
<dbReference type="NCBIfam" id="TIGR00026">
    <property type="entry name" value="hi_GC_TIGR00026"/>
    <property type="match status" value="1"/>
</dbReference>
<dbReference type="RefSeq" id="WP_083172262.1">
    <property type="nucleotide sequence ID" value="NZ_AP022619.1"/>
</dbReference>
<sequence length="131" mass="14418">MQMPQGLARFNRHVTNPIQRLWAGWLPPFAIVEHVGRRSGTPYRTPVNVFSTEVDGKPGVAILLTYGPDRDWLKNLTAAGGGRMRRNGKSFGLADPRVVSNAEAAEHVSPGVRGIFARLPFEQAVLLTKTE</sequence>
<dbReference type="GO" id="GO:0016491">
    <property type="term" value="F:oxidoreductase activity"/>
    <property type="evidence" value="ECO:0007669"/>
    <property type="project" value="InterPro"/>
</dbReference>
<organism evidence="1 2">
    <name type="scientific">Mycobacterium paraseoulense</name>
    <dbReference type="NCBI Taxonomy" id="590652"/>
    <lineage>
        <taxon>Bacteria</taxon>
        <taxon>Bacillati</taxon>
        <taxon>Actinomycetota</taxon>
        <taxon>Actinomycetes</taxon>
        <taxon>Mycobacteriales</taxon>
        <taxon>Mycobacteriaceae</taxon>
        <taxon>Mycobacterium</taxon>
    </lineage>
</organism>
<dbReference type="InterPro" id="IPR012349">
    <property type="entry name" value="Split_barrel_FMN-bd"/>
</dbReference>
<dbReference type="AlphaFoldDB" id="A0A1X0I9R8"/>
<name>A0A1X0I9R8_9MYCO</name>
<protein>
    <submittedName>
        <fullName evidence="1">Nitroreductase family deazaflavin-dependent oxidoreductase</fullName>
    </submittedName>
</protein>
<accession>A0A1X0I9R8</accession>
<comment type="caution">
    <text evidence="1">The sequence shown here is derived from an EMBL/GenBank/DDBJ whole genome shotgun (WGS) entry which is preliminary data.</text>
</comment>
<evidence type="ECO:0000313" key="2">
    <source>
        <dbReference type="Proteomes" id="UP000192513"/>
    </source>
</evidence>
<dbReference type="EMBL" id="MVIE01000015">
    <property type="protein sequence ID" value="ORB40357.1"/>
    <property type="molecule type" value="Genomic_DNA"/>
</dbReference>
<dbReference type="Gene3D" id="2.30.110.10">
    <property type="entry name" value="Electron Transport, Fmn-binding Protein, Chain A"/>
    <property type="match status" value="1"/>
</dbReference>
<proteinExistence type="predicted"/>
<dbReference type="InterPro" id="IPR004378">
    <property type="entry name" value="F420H2_quin_Rdtase"/>
</dbReference>